<dbReference type="EMBL" id="JNBR01000011">
    <property type="protein sequence ID" value="OQS01243.1"/>
    <property type="molecule type" value="Genomic_DNA"/>
</dbReference>
<dbReference type="SUPFAM" id="SSF57850">
    <property type="entry name" value="RING/U-box"/>
    <property type="match status" value="1"/>
</dbReference>
<sequence>MRPTTLLGLEKPLTLVSIRSSAKQNLHKAHLVTYYSLTVVCPTSRVWWSLKRRYSDLLFVRNQLLRTHKNALRLRGSHAVGRVLTLLDPIVNAKFPPKRLGLDTKTIVQERVVGLKEFVAQLAALRSACLEPYEAKSQFEAAQVSEIYRLLGHALAVPTRAGPRPTSQEETGGCAICLEEGHSKALVFELPCAHRFHQDCILEWFDTQHTCPMCRTEAFYGFVV</sequence>
<dbReference type="GO" id="GO:0008270">
    <property type="term" value="F:zinc ion binding"/>
    <property type="evidence" value="ECO:0007669"/>
    <property type="project" value="UniProtKB-KW"/>
</dbReference>
<comment type="caution">
    <text evidence="7">The sequence shown here is derived from an EMBL/GenBank/DDBJ whole genome shotgun (WGS) entry which is preliminary data.</text>
</comment>
<dbReference type="OrthoDB" id="8062037at2759"/>
<feature type="domain" description="RING-type" evidence="5">
    <location>
        <begin position="174"/>
        <end position="215"/>
    </location>
</feature>
<dbReference type="PANTHER" id="PTHR15710">
    <property type="entry name" value="E3 UBIQUITIN-PROTEIN LIGASE PRAJA"/>
    <property type="match status" value="1"/>
</dbReference>
<keyword evidence="2 4" id="KW-0863">Zinc-finger</keyword>
<dbReference type="Pfam" id="PF13639">
    <property type="entry name" value="zf-RING_2"/>
    <property type="match status" value="1"/>
</dbReference>
<evidence type="ECO:0000259" key="5">
    <source>
        <dbReference type="PROSITE" id="PS50089"/>
    </source>
</evidence>
<evidence type="ECO:0000256" key="2">
    <source>
        <dbReference type="ARBA" id="ARBA00022771"/>
    </source>
</evidence>
<dbReference type="InterPro" id="IPR001841">
    <property type="entry name" value="Znf_RING"/>
</dbReference>
<dbReference type="GO" id="GO:0061630">
    <property type="term" value="F:ubiquitin protein ligase activity"/>
    <property type="evidence" value="ECO:0007669"/>
    <property type="project" value="TreeGrafter"/>
</dbReference>
<reference evidence="7 8" key="1">
    <citation type="journal article" date="2014" name="Genome Biol. Evol.">
        <title>The secreted proteins of Achlya hypogyna and Thraustotheca clavata identify the ancestral oomycete secretome and reveal gene acquisitions by horizontal gene transfer.</title>
        <authorList>
            <person name="Misner I."/>
            <person name="Blouin N."/>
            <person name="Leonard G."/>
            <person name="Richards T.A."/>
            <person name="Lane C.E."/>
        </authorList>
    </citation>
    <scope>NUCLEOTIDE SEQUENCE [LARGE SCALE GENOMIC DNA]</scope>
    <source>
        <strain evidence="7 8">ATCC 48635</strain>
    </source>
</reference>
<evidence type="ECO:0000313" key="7">
    <source>
        <dbReference type="EMBL" id="OQS01243.1"/>
    </source>
</evidence>
<dbReference type="GO" id="GO:0035091">
    <property type="term" value="F:phosphatidylinositol binding"/>
    <property type="evidence" value="ECO:0007669"/>
    <property type="project" value="InterPro"/>
</dbReference>
<evidence type="ECO:0000256" key="3">
    <source>
        <dbReference type="ARBA" id="ARBA00022833"/>
    </source>
</evidence>
<dbReference type="PANTHER" id="PTHR15710:SF243">
    <property type="entry name" value="E3 UBIQUITIN-PROTEIN LIGASE PRAJA-2 ISOFORM X1"/>
    <property type="match status" value="1"/>
</dbReference>
<dbReference type="STRING" id="1202772.A0A1V9ZTB7"/>
<dbReference type="InterPro" id="IPR001683">
    <property type="entry name" value="PX_dom"/>
</dbReference>
<dbReference type="PROSITE" id="PS50089">
    <property type="entry name" value="ZF_RING_2"/>
    <property type="match status" value="1"/>
</dbReference>
<evidence type="ECO:0000259" key="6">
    <source>
        <dbReference type="PROSITE" id="PS50195"/>
    </source>
</evidence>
<evidence type="ECO:0000256" key="4">
    <source>
        <dbReference type="PROSITE-ProRule" id="PRU00175"/>
    </source>
</evidence>
<evidence type="ECO:0008006" key="9">
    <source>
        <dbReference type="Google" id="ProtNLM"/>
    </source>
</evidence>
<gene>
    <name evidence="7" type="ORF">ACHHYP_01490</name>
</gene>
<keyword evidence="3" id="KW-0862">Zinc</keyword>
<dbReference type="AlphaFoldDB" id="A0A1V9ZTB7"/>
<dbReference type="Pfam" id="PF00787">
    <property type="entry name" value="PX"/>
    <property type="match status" value="1"/>
</dbReference>
<dbReference type="GO" id="GO:0016567">
    <property type="term" value="P:protein ubiquitination"/>
    <property type="evidence" value="ECO:0007669"/>
    <property type="project" value="TreeGrafter"/>
</dbReference>
<name>A0A1V9ZTB7_ACHHY</name>
<evidence type="ECO:0000313" key="8">
    <source>
        <dbReference type="Proteomes" id="UP000243579"/>
    </source>
</evidence>
<dbReference type="SMART" id="SM00184">
    <property type="entry name" value="RING"/>
    <property type="match status" value="1"/>
</dbReference>
<dbReference type="SUPFAM" id="SSF64268">
    <property type="entry name" value="PX domain"/>
    <property type="match status" value="1"/>
</dbReference>
<dbReference type="PROSITE" id="PS50195">
    <property type="entry name" value="PX"/>
    <property type="match status" value="1"/>
</dbReference>
<feature type="domain" description="PX" evidence="6">
    <location>
        <begin position="13"/>
        <end position="158"/>
    </location>
</feature>
<evidence type="ECO:0000256" key="1">
    <source>
        <dbReference type="ARBA" id="ARBA00022723"/>
    </source>
</evidence>
<dbReference type="Gene3D" id="3.30.1520.10">
    <property type="entry name" value="Phox-like domain"/>
    <property type="match status" value="1"/>
</dbReference>
<dbReference type="CDD" id="cd06093">
    <property type="entry name" value="PX_domain"/>
    <property type="match status" value="1"/>
</dbReference>
<dbReference type="CDD" id="cd16448">
    <property type="entry name" value="RING-H2"/>
    <property type="match status" value="1"/>
</dbReference>
<dbReference type="InterPro" id="IPR036871">
    <property type="entry name" value="PX_dom_sf"/>
</dbReference>
<dbReference type="GO" id="GO:0005737">
    <property type="term" value="C:cytoplasm"/>
    <property type="evidence" value="ECO:0007669"/>
    <property type="project" value="TreeGrafter"/>
</dbReference>
<accession>A0A1V9ZTB7</accession>
<proteinExistence type="predicted"/>
<protein>
    <recommendedName>
        <fullName evidence="9">RING-type domain-containing protein</fullName>
    </recommendedName>
</protein>
<keyword evidence="1" id="KW-0479">Metal-binding</keyword>
<keyword evidence="8" id="KW-1185">Reference proteome</keyword>
<dbReference type="InterPro" id="IPR013083">
    <property type="entry name" value="Znf_RING/FYVE/PHD"/>
</dbReference>
<organism evidence="7 8">
    <name type="scientific">Achlya hypogyna</name>
    <name type="common">Oomycete</name>
    <name type="synonym">Protoachlya hypogyna</name>
    <dbReference type="NCBI Taxonomy" id="1202772"/>
    <lineage>
        <taxon>Eukaryota</taxon>
        <taxon>Sar</taxon>
        <taxon>Stramenopiles</taxon>
        <taxon>Oomycota</taxon>
        <taxon>Saprolegniomycetes</taxon>
        <taxon>Saprolegniales</taxon>
        <taxon>Achlyaceae</taxon>
        <taxon>Achlya</taxon>
    </lineage>
</organism>
<dbReference type="Gene3D" id="3.30.40.10">
    <property type="entry name" value="Zinc/RING finger domain, C3HC4 (zinc finger)"/>
    <property type="match status" value="1"/>
</dbReference>
<dbReference type="Proteomes" id="UP000243579">
    <property type="component" value="Unassembled WGS sequence"/>
</dbReference>